<dbReference type="PANTHER" id="PTHR40265:SF1">
    <property type="entry name" value="GLYOXALASE-LIKE DOMAIN-CONTAINING PROTEIN"/>
    <property type="match status" value="1"/>
</dbReference>
<dbReference type="SUPFAM" id="SSF54593">
    <property type="entry name" value="Glyoxalase/Bleomycin resistance protein/Dihydroxybiphenyl dioxygenase"/>
    <property type="match status" value="1"/>
</dbReference>
<dbReference type="AlphaFoldDB" id="A0AA37T831"/>
<protein>
    <recommendedName>
        <fullName evidence="1">Glyoxalase-like domain-containing protein</fullName>
    </recommendedName>
</protein>
<name>A0AA37T831_9HYPH</name>
<dbReference type="Gene3D" id="3.10.180.10">
    <property type="entry name" value="2,3-Dihydroxybiphenyl 1,2-Dioxygenase, domain 1"/>
    <property type="match status" value="1"/>
</dbReference>
<evidence type="ECO:0000259" key="1">
    <source>
        <dbReference type="Pfam" id="PF13468"/>
    </source>
</evidence>
<gene>
    <name evidence="2" type="ORF">GCM10007890_04630</name>
</gene>
<reference evidence="3" key="1">
    <citation type="journal article" date="2019" name="Int. J. Syst. Evol. Microbiol.">
        <title>The Global Catalogue of Microorganisms (GCM) 10K type strain sequencing project: providing services to taxonomists for standard genome sequencing and annotation.</title>
        <authorList>
            <consortium name="The Broad Institute Genomics Platform"/>
            <consortium name="The Broad Institute Genome Sequencing Center for Infectious Disease"/>
            <person name="Wu L."/>
            <person name="Ma J."/>
        </authorList>
    </citation>
    <scope>NUCLEOTIDE SEQUENCE [LARGE SCALE GENOMIC DNA]</scope>
    <source>
        <strain evidence="3">NBRC 103632</strain>
    </source>
</reference>
<proteinExistence type="predicted"/>
<comment type="caution">
    <text evidence="2">The sequence shown here is derived from an EMBL/GenBank/DDBJ whole genome shotgun (WGS) entry which is preliminary data.</text>
</comment>
<dbReference type="InterPro" id="IPR029068">
    <property type="entry name" value="Glyas_Bleomycin-R_OHBP_Dase"/>
</dbReference>
<evidence type="ECO:0000313" key="3">
    <source>
        <dbReference type="Proteomes" id="UP001157440"/>
    </source>
</evidence>
<dbReference type="Proteomes" id="UP001157440">
    <property type="component" value="Unassembled WGS sequence"/>
</dbReference>
<keyword evidence="3" id="KW-1185">Reference proteome</keyword>
<evidence type="ECO:0000313" key="2">
    <source>
        <dbReference type="EMBL" id="GLS68451.1"/>
    </source>
</evidence>
<dbReference type="InterPro" id="IPR025870">
    <property type="entry name" value="Glyoxalase-like_dom"/>
</dbReference>
<dbReference type="Pfam" id="PF13468">
    <property type="entry name" value="Glyoxalase_3"/>
    <property type="match status" value="1"/>
</dbReference>
<feature type="domain" description="Glyoxalase-like" evidence="1">
    <location>
        <begin position="5"/>
        <end position="172"/>
    </location>
</feature>
<dbReference type="PANTHER" id="PTHR40265">
    <property type="entry name" value="BLL2707 PROTEIN"/>
    <property type="match status" value="1"/>
</dbReference>
<accession>A0AA37T831</accession>
<organism evidence="2 3">
    <name type="scientific">Methylobacterium tardum</name>
    <dbReference type="NCBI Taxonomy" id="374432"/>
    <lineage>
        <taxon>Bacteria</taxon>
        <taxon>Pseudomonadati</taxon>
        <taxon>Pseudomonadota</taxon>
        <taxon>Alphaproteobacteria</taxon>
        <taxon>Hyphomicrobiales</taxon>
        <taxon>Methylobacteriaceae</taxon>
        <taxon>Methylobacterium</taxon>
    </lineage>
</organism>
<dbReference type="EMBL" id="BSPL01000005">
    <property type="protein sequence ID" value="GLS68451.1"/>
    <property type="molecule type" value="Genomic_DNA"/>
</dbReference>
<sequence>MVINVLRRMDAAAALFTELGFQLTPRGRHSLGSINHLMMTPGAYLELVGVPEDGPQRQDVLDSPFGLNGLVVASADADETFARLSAAGLPVGPPAAFSRPVTLGDRTEEARFRTVRLPTSLFPAGRIYHCQHLTPDLVWREPWFAHPNGFCGIGGFAVASPEPDVEAPRYAAACGAAAERDGAAWTFRLGETRVTIEPGPAARFAGLELHFTDLTALEARARAVPDADWTRLSSEEAELALPDFQLTLRCRSARCAR</sequence>